<evidence type="ECO:0000256" key="9">
    <source>
        <dbReference type="ARBA" id="ARBA00023224"/>
    </source>
</evidence>
<organism evidence="12">
    <name type="scientific">Calliphora stygia</name>
    <name type="common">Common brown blowfly</name>
    <dbReference type="NCBI Taxonomy" id="145453"/>
    <lineage>
        <taxon>Eukaryota</taxon>
        <taxon>Metazoa</taxon>
        <taxon>Ecdysozoa</taxon>
        <taxon>Arthropoda</taxon>
        <taxon>Hexapoda</taxon>
        <taxon>Insecta</taxon>
        <taxon>Pterygota</taxon>
        <taxon>Neoptera</taxon>
        <taxon>Endopterygota</taxon>
        <taxon>Diptera</taxon>
        <taxon>Brachycera</taxon>
        <taxon>Muscomorpha</taxon>
        <taxon>Oestroidea</taxon>
        <taxon>Calliphoridae</taxon>
        <taxon>Calliphorinae</taxon>
        <taxon>Calliphora</taxon>
    </lineage>
</organism>
<accession>A0A068F7I6</accession>
<evidence type="ECO:0000256" key="5">
    <source>
        <dbReference type="ARBA" id="ARBA00022725"/>
    </source>
</evidence>
<evidence type="ECO:0000256" key="10">
    <source>
        <dbReference type="ARBA" id="ARBA00038679"/>
    </source>
</evidence>
<dbReference type="PANTHER" id="PTHR21137:SF44">
    <property type="entry name" value="ODORANT RECEPTOR 13A-RELATED"/>
    <property type="match status" value="1"/>
</dbReference>
<dbReference type="GO" id="GO:0004984">
    <property type="term" value="F:olfactory receptor activity"/>
    <property type="evidence" value="ECO:0007669"/>
    <property type="project" value="InterPro"/>
</dbReference>
<evidence type="ECO:0000256" key="8">
    <source>
        <dbReference type="ARBA" id="ARBA00023170"/>
    </source>
</evidence>
<keyword evidence="2" id="KW-1003">Cell membrane</keyword>
<sequence>MAETYQLYDFMHYPNMAFKMSAIQPFTWSGALTKEQRHSHHHQHQHPQCCTAKWFLTKVWFIFGATNLIYQTFGMFIYLLAPQSAHMYTAANMEPEYQIALVAQISETGGIMGLTLVAACKMFIMFWHGKRIAKLLEELQEIFPREHVQHEPNALYRVQYFAKTSGNLMKRTTIFFIFAFCFYNSLPILEIMYEHFSADQHIMYRYQSNTWYPWQTKENSKTWWNFTFAYLCQLQSSLTGVSFIMAGEFMLCFFITQMQMHFDYLGNALMSLNAASAQANEELKILIVYHIKLLRFSKEINIIFNISFLVNFITSSVAICLMAFSMVMISMSHTFKYSVGLLSFLVFNFFICYNGSEFTTSSDELMPSAFYNNWYDGDICYRRMILFFMMRSCESNVLRAYKFATVSMPTFMAILKLSYQLFTFVRAVG</sequence>
<keyword evidence="7 11" id="KW-0472">Membrane</keyword>
<gene>
    <name evidence="12" type="primary">OR69a</name>
</gene>
<dbReference type="PANTHER" id="PTHR21137">
    <property type="entry name" value="ODORANT RECEPTOR"/>
    <property type="match status" value="1"/>
</dbReference>
<dbReference type="InterPro" id="IPR004117">
    <property type="entry name" value="7tm6_olfct_rcpt"/>
</dbReference>
<evidence type="ECO:0000256" key="1">
    <source>
        <dbReference type="ARBA" id="ARBA00004651"/>
    </source>
</evidence>
<comment type="subunit">
    <text evidence="10">Interacts with Orco. Complexes exist early in the endomembrane system in olfactory sensory neurons (OSNs), coupling these complexes to the conserved ciliary trafficking pathway.</text>
</comment>
<protein>
    <recommendedName>
        <fullName evidence="11">Odorant receptor</fullName>
    </recommendedName>
</protein>
<feature type="transmembrane region" description="Helical" evidence="11">
    <location>
        <begin position="59"/>
        <end position="81"/>
    </location>
</feature>
<evidence type="ECO:0000313" key="12">
    <source>
        <dbReference type="EMBL" id="AID61222.1"/>
    </source>
</evidence>
<reference evidence="12" key="1">
    <citation type="journal article" date="2015" name="BMC Genomics">
        <title>Chemosensory genes identified in the antennal transcriptome of the blowfly Calliphora stygia.</title>
        <authorList>
            <person name="Leitch O.J."/>
            <person name="Papanicolaou A."/>
            <person name="Lennard C."/>
            <person name="Kirkbride K.P."/>
            <person name="Anderson A."/>
        </authorList>
    </citation>
    <scope>NUCLEOTIDE SEQUENCE</scope>
</reference>
<dbReference type="GO" id="GO:0007165">
    <property type="term" value="P:signal transduction"/>
    <property type="evidence" value="ECO:0007669"/>
    <property type="project" value="UniProtKB-KW"/>
</dbReference>
<feature type="transmembrane region" description="Helical" evidence="11">
    <location>
        <begin position="228"/>
        <end position="255"/>
    </location>
</feature>
<comment type="caution">
    <text evidence="11">Lacks conserved residue(s) required for the propagation of feature annotation.</text>
</comment>
<evidence type="ECO:0000256" key="3">
    <source>
        <dbReference type="ARBA" id="ARBA00022606"/>
    </source>
</evidence>
<dbReference type="AlphaFoldDB" id="A0A068F7I6"/>
<proteinExistence type="evidence at transcript level"/>
<feature type="transmembrane region" description="Helical" evidence="11">
    <location>
        <begin position="173"/>
        <end position="193"/>
    </location>
</feature>
<feature type="transmembrane region" description="Helical" evidence="11">
    <location>
        <begin position="335"/>
        <end position="353"/>
    </location>
</feature>
<dbReference type="GO" id="GO:0005549">
    <property type="term" value="F:odorant binding"/>
    <property type="evidence" value="ECO:0007669"/>
    <property type="project" value="InterPro"/>
</dbReference>
<dbReference type="EMBL" id="KJ702068">
    <property type="protein sequence ID" value="AID61222.1"/>
    <property type="molecule type" value="mRNA"/>
</dbReference>
<evidence type="ECO:0000256" key="7">
    <source>
        <dbReference type="ARBA" id="ARBA00023136"/>
    </source>
</evidence>
<dbReference type="Pfam" id="PF02949">
    <property type="entry name" value="7tm_6"/>
    <property type="match status" value="1"/>
</dbReference>
<keyword evidence="6 11" id="KW-1133">Transmembrane helix</keyword>
<comment type="similarity">
    <text evidence="11">Belongs to the insect chemoreceptor superfamily. Heteromeric odorant receptor channel (TC 1.A.69) family.</text>
</comment>
<keyword evidence="3 11" id="KW-0716">Sensory transduction</keyword>
<evidence type="ECO:0000256" key="6">
    <source>
        <dbReference type="ARBA" id="ARBA00022989"/>
    </source>
</evidence>
<name>A0A068F7I6_CALSG</name>
<feature type="transmembrane region" description="Helical" evidence="11">
    <location>
        <begin position="101"/>
        <end position="124"/>
    </location>
</feature>
<keyword evidence="4 11" id="KW-0812">Transmembrane</keyword>
<feature type="transmembrane region" description="Helical" evidence="11">
    <location>
        <begin position="302"/>
        <end position="329"/>
    </location>
</feature>
<evidence type="ECO:0000256" key="2">
    <source>
        <dbReference type="ARBA" id="ARBA00022475"/>
    </source>
</evidence>
<keyword evidence="9 11" id="KW-0807">Transducer</keyword>
<evidence type="ECO:0000256" key="11">
    <source>
        <dbReference type="RuleBase" id="RU351113"/>
    </source>
</evidence>
<comment type="subcellular location">
    <subcellularLocation>
        <location evidence="1 11">Cell membrane</location>
        <topology evidence="1 11">Multi-pass membrane protein</topology>
    </subcellularLocation>
</comment>
<evidence type="ECO:0000256" key="4">
    <source>
        <dbReference type="ARBA" id="ARBA00022692"/>
    </source>
</evidence>
<dbReference type="GO" id="GO:0005886">
    <property type="term" value="C:plasma membrane"/>
    <property type="evidence" value="ECO:0007669"/>
    <property type="project" value="UniProtKB-SubCell"/>
</dbReference>
<keyword evidence="8 11" id="KW-0675">Receptor</keyword>
<keyword evidence="5 11" id="KW-0552">Olfaction</keyword>